<feature type="compositionally biased region" description="Polar residues" evidence="1">
    <location>
        <begin position="194"/>
        <end position="203"/>
    </location>
</feature>
<evidence type="ECO:0008006" key="4">
    <source>
        <dbReference type="Google" id="ProtNLM"/>
    </source>
</evidence>
<dbReference type="EMBL" id="CAJNNW010027866">
    <property type="protein sequence ID" value="CAE8693491.1"/>
    <property type="molecule type" value="Genomic_DNA"/>
</dbReference>
<dbReference type="AlphaFoldDB" id="A0A813JZX9"/>
<evidence type="ECO:0000313" key="3">
    <source>
        <dbReference type="Proteomes" id="UP000626109"/>
    </source>
</evidence>
<name>A0A813JZX9_POLGL</name>
<protein>
    <recommendedName>
        <fullName evidence="4">UBX domain-containing protein</fullName>
    </recommendedName>
</protein>
<dbReference type="Proteomes" id="UP000626109">
    <property type="component" value="Unassembled WGS sequence"/>
</dbReference>
<feature type="non-terminal residue" evidence="2">
    <location>
        <position position="1"/>
    </location>
</feature>
<organism evidence="2 3">
    <name type="scientific">Polarella glacialis</name>
    <name type="common">Dinoflagellate</name>
    <dbReference type="NCBI Taxonomy" id="89957"/>
    <lineage>
        <taxon>Eukaryota</taxon>
        <taxon>Sar</taxon>
        <taxon>Alveolata</taxon>
        <taxon>Dinophyceae</taxon>
        <taxon>Suessiales</taxon>
        <taxon>Suessiaceae</taxon>
        <taxon>Polarella</taxon>
    </lineage>
</organism>
<evidence type="ECO:0000256" key="1">
    <source>
        <dbReference type="SAM" id="MobiDB-lite"/>
    </source>
</evidence>
<sequence>MVLSEAEKAQKVKEEKGFLANKKVEQARIQAEIKSDRETFNMMKAPIKEEKPEAPQRLLLRLRYDINGQKGRRPVELEGTTSTVSLFHFLQAVEEQFHVAPPRQVLRAADESKFPVEPKAEALPSYGSFGSVEAFPSLESLGLRNGQELFLTVADDDDAAGAAATAASRESSFSSFAAAGGSGAARGSSEASPDQASAPTPPP</sequence>
<feature type="region of interest" description="Disordered" evidence="1">
    <location>
        <begin position="169"/>
        <end position="203"/>
    </location>
</feature>
<evidence type="ECO:0000313" key="2">
    <source>
        <dbReference type="EMBL" id="CAE8693491.1"/>
    </source>
</evidence>
<gene>
    <name evidence="2" type="ORF">PGLA2088_LOCUS28402</name>
</gene>
<proteinExistence type="predicted"/>
<reference evidence="2" key="1">
    <citation type="submission" date="2021-02" db="EMBL/GenBank/DDBJ databases">
        <authorList>
            <person name="Dougan E. K."/>
            <person name="Rhodes N."/>
            <person name="Thang M."/>
            <person name="Chan C."/>
        </authorList>
    </citation>
    <scope>NUCLEOTIDE SEQUENCE</scope>
</reference>
<accession>A0A813JZX9</accession>
<comment type="caution">
    <text evidence="2">The sequence shown here is derived from an EMBL/GenBank/DDBJ whole genome shotgun (WGS) entry which is preliminary data.</text>
</comment>
<feature type="compositionally biased region" description="Low complexity" evidence="1">
    <location>
        <begin position="169"/>
        <end position="192"/>
    </location>
</feature>